<sequence>MANAMHWFSDLWKAASRRLCRWLCIGFGDGNYEAKMLLQNGDVAVVVWADREAVWWHQGRRWVLDGAVVVWASIVQQFSMVAASGASGVAIKGDDSKGDGQEVWFSAALFHRSFFRRPCCGALVKELLDAVDASQRFSKEAIEKELLDEVDASQRFSKEAIEKKLLKTTIGFYVRPPFMLPLNQTKMAEKKENGHTIVMFPFMAQGHIIPFLALALQVEQRGFSIVFVNTPLNIQKLRKSIPPSSAIRLREIPFNSSDHHRLPPNVENTDVLPPHLIFTFIESSISLKPAFRDLIFDLVRDGDPPLAVVADMFFGWSAEVAHEFGIFHAIFSSAGGFGMGCYFSLWLNLPHRKTNSPEFLLPDFQEAGQIHRTQLAPSVSAAEDNDSRSVLMRKNFWKWADSDGVLFNSVEKLDEIGLDYFRRKLCQNVWPVGPIILPRGNPVRVEKSNGFSPEKCIEWLDSKPPNSVLFISFGSNNTISASQMMQLAKALEQVMNTNFIWVVRPPLGFDITAEFKAEEWLPEGFMPRVVETQNRGLIVVQWAPQQDILSHKAVGAFLTHCGWNSVLESLSRGVPLIGWPMAAEQFFNAKVMEEEIGVCVEVARGVDFEIACDDLAEKIEMVMGESEKGKEMRRKADEVKKMIRDAIRDDEGGFKGSSVVAMDEFIHAALLKKEKIHIDM</sequence>
<accession>A0ACB7X9F7</accession>
<reference evidence="1 2" key="1">
    <citation type="journal article" date="2021" name="Hortic Res">
        <title>High-quality reference genome and annotation aids understanding of berry development for evergreen blueberry (Vaccinium darrowii).</title>
        <authorList>
            <person name="Yu J."/>
            <person name="Hulse-Kemp A.M."/>
            <person name="Babiker E."/>
            <person name="Staton M."/>
        </authorList>
    </citation>
    <scope>NUCLEOTIDE SEQUENCE [LARGE SCALE GENOMIC DNA]</scope>
    <source>
        <strain evidence="2">cv. NJ 8807/NJ 8810</strain>
        <tissue evidence="1">Young leaf</tissue>
    </source>
</reference>
<keyword evidence="2" id="KW-1185">Reference proteome</keyword>
<proteinExistence type="predicted"/>
<dbReference type="EMBL" id="CM037156">
    <property type="protein sequence ID" value="KAH7837150.1"/>
    <property type="molecule type" value="Genomic_DNA"/>
</dbReference>
<protein>
    <submittedName>
        <fullName evidence="1">Uncharacterized protein</fullName>
    </submittedName>
</protein>
<organism evidence="1 2">
    <name type="scientific">Vaccinium darrowii</name>
    <dbReference type="NCBI Taxonomy" id="229202"/>
    <lineage>
        <taxon>Eukaryota</taxon>
        <taxon>Viridiplantae</taxon>
        <taxon>Streptophyta</taxon>
        <taxon>Embryophyta</taxon>
        <taxon>Tracheophyta</taxon>
        <taxon>Spermatophyta</taxon>
        <taxon>Magnoliopsida</taxon>
        <taxon>eudicotyledons</taxon>
        <taxon>Gunneridae</taxon>
        <taxon>Pentapetalae</taxon>
        <taxon>asterids</taxon>
        <taxon>Ericales</taxon>
        <taxon>Ericaceae</taxon>
        <taxon>Vaccinioideae</taxon>
        <taxon>Vaccinieae</taxon>
        <taxon>Vaccinium</taxon>
    </lineage>
</organism>
<name>A0ACB7X9F7_9ERIC</name>
<gene>
    <name evidence="1" type="ORF">Vadar_010209</name>
</gene>
<evidence type="ECO:0000313" key="1">
    <source>
        <dbReference type="EMBL" id="KAH7837150.1"/>
    </source>
</evidence>
<comment type="caution">
    <text evidence="1">The sequence shown here is derived from an EMBL/GenBank/DDBJ whole genome shotgun (WGS) entry which is preliminary data.</text>
</comment>
<dbReference type="Proteomes" id="UP000828048">
    <property type="component" value="Chromosome 6"/>
</dbReference>
<evidence type="ECO:0000313" key="2">
    <source>
        <dbReference type="Proteomes" id="UP000828048"/>
    </source>
</evidence>